<protein>
    <submittedName>
        <fullName evidence="5">Ribose 5-phosphate isomerase B</fullName>
        <ecNumber evidence="5">5.3.1.6</ecNumber>
    </submittedName>
</protein>
<evidence type="ECO:0000256" key="1">
    <source>
        <dbReference type="ARBA" id="ARBA00008754"/>
    </source>
</evidence>
<reference evidence="5" key="2">
    <citation type="journal article" date="2021" name="PeerJ">
        <title>Extensive microbial diversity within the chicken gut microbiome revealed by metagenomics and culture.</title>
        <authorList>
            <person name="Gilroy R."/>
            <person name="Ravi A."/>
            <person name="Getino M."/>
            <person name="Pursley I."/>
            <person name="Horton D.L."/>
            <person name="Alikhan N.F."/>
            <person name="Baker D."/>
            <person name="Gharbi K."/>
            <person name="Hall N."/>
            <person name="Watson M."/>
            <person name="Adriaenssens E.M."/>
            <person name="Foster-Nyarko E."/>
            <person name="Jarju S."/>
            <person name="Secka A."/>
            <person name="Antonio M."/>
            <person name="Oren A."/>
            <person name="Chaudhuri R.R."/>
            <person name="La Ragione R."/>
            <person name="Hildebrand F."/>
            <person name="Pallen M.J."/>
        </authorList>
    </citation>
    <scope>NUCLEOTIDE SEQUENCE</scope>
    <source>
        <strain evidence="5">CHK152-2871</strain>
    </source>
</reference>
<feature type="binding site" evidence="4">
    <location>
        <begin position="69"/>
        <end position="73"/>
    </location>
    <ligand>
        <name>D-ribulose 5-phosphate</name>
        <dbReference type="ChEBI" id="CHEBI:58121"/>
    </ligand>
</feature>
<dbReference type="NCBIfam" id="NF004051">
    <property type="entry name" value="PRK05571.1"/>
    <property type="match status" value="1"/>
</dbReference>
<dbReference type="NCBIfam" id="TIGR01120">
    <property type="entry name" value="rpiB"/>
    <property type="match status" value="1"/>
</dbReference>
<sequence length="144" mass="15917">MENLKIAIGCDHGGFHLKEKILEYLGVHNIEYKDFGIYTLEQSDYPIVAKQVAQEVAAGNFDRGILVCGTGIGMSITANKVKGIRAVCLENTYSARVSRAHNNANILCLGERVIGQNLALDIVDVWLKTGFEGGRHKRRVDMIE</sequence>
<evidence type="ECO:0000313" key="6">
    <source>
        <dbReference type="Proteomes" id="UP000886865"/>
    </source>
</evidence>
<dbReference type="GO" id="GO:0005975">
    <property type="term" value="P:carbohydrate metabolic process"/>
    <property type="evidence" value="ECO:0007669"/>
    <property type="project" value="InterPro"/>
</dbReference>
<feature type="active site" description="Proton acceptor" evidence="3">
    <location>
        <position position="68"/>
    </location>
</feature>
<dbReference type="InterPro" id="IPR004785">
    <property type="entry name" value="RpiB"/>
</dbReference>
<comment type="similarity">
    <text evidence="1">Belongs to the LacAB/RpiB family.</text>
</comment>
<accession>A0A9D1FIZ5</accession>
<feature type="binding site" evidence="4">
    <location>
        <position position="135"/>
    </location>
    <ligand>
        <name>D-ribulose 5-phosphate</name>
        <dbReference type="ChEBI" id="CHEBI:58121"/>
    </ligand>
</feature>
<name>A0A9D1FIZ5_9BACT</name>
<dbReference type="PANTHER" id="PTHR43732:SF1">
    <property type="entry name" value="RIBOSE 5-PHOSPHATE ISOMERASE"/>
    <property type="match status" value="1"/>
</dbReference>
<dbReference type="PIRSF" id="PIRSF005384">
    <property type="entry name" value="RpiB_LacA_B"/>
    <property type="match status" value="1"/>
</dbReference>
<evidence type="ECO:0000313" key="5">
    <source>
        <dbReference type="EMBL" id="HIS74352.1"/>
    </source>
</evidence>
<dbReference type="InterPro" id="IPR003500">
    <property type="entry name" value="RpiB_LacA_LacB"/>
</dbReference>
<dbReference type="AlphaFoldDB" id="A0A9D1FIZ5"/>
<dbReference type="Gene3D" id="3.40.1400.10">
    <property type="entry name" value="Sugar-phosphate isomerase, RpiB/LacA/LacB"/>
    <property type="match status" value="1"/>
</dbReference>
<organism evidence="5 6">
    <name type="scientific">Candidatus Galligastranaerophilus intestinavium</name>
    <dbReference type="NCBI Taxonomy" id="2840836"/>
    <lineage>
        <taxon>Bacteria</taxon>
        <taxon>Candidatus Galligastranaerophilus</taxon>
    </lineage>
</organism>
<dbReference type="Proteomes" id="UP000886865">
    <property type="component" value="Unassembled WGS sequence"/>
</dbReference>
<dbReference type="GO" id="GO:0004751">
    <property type="term" value="F:ribose-5-phosphate isomerase activity"/>
    <property type="evidence" value="ECO:0007669"/>
    <property type="project" value="UniProtKB-EC"/>
</dbReference>
<proteinExistence type="inferred from homology"/>
<gene>
    <name evidence="5" type="primary">rpiB</name>
    <name evidence="5" type="ORF">IAA86_04960</name>
</gene>
<dbReference type="EMBL" id="DVJQ01000042">
    <property type="protein sequence ID" value="HIS74352.1"/>
    <property type="molecule type" value="Genomic_DNA"/>
</dbReference>
<evidence type="ECO:0000256" key="4">
    <source>
        <dbReference type="PIRSR" id="PIRSR005384-2"/>
    </source>
</evidence>
<dbReference type="Pfam" id="PF02502">
    <property type="entry name" value="LacAB_rpiB"/>
    <property type="match status" value="1"/>
</dbReference>
<dbReference type="PANTHER" id="PTHR43732">
    <property type="entry name" value="RIBOSE 5-PHOSPHATE ISOMERASE-RELATED"/>
    <property type="match status" value="1"/>
</dbReference>
<keyword evidence="2 5" id="KW-0413">Isomerase</keyword>
<comment type="caution">
    <text evidence="5">The sequence shown here is derived from an EMBL/GenBank/DDBJ whole genome shotgun (WGS) entry which is preliminary data.</text>
</comment>
<feature type="binding site" evidence="4">
    <location>
        <position position="112"/>
    </location>
    <ligand>
        <name>D-ribulose 5-phosphate</name>
        <dbReference type="ChEBI" id="CHEBI:58121"/>
    </ligand>
</feature>
<feature type="binding site" evidence="4">
    <location>
        <position position="139"/>
    </location>
    <ligand>
        <name>D-ribulose 5-phosphate</name>
        <dbReference type="ChEBI" id="CHEBI:58121"/>
    </ligand>
</feature>
<dbReference type="InterPro" id="IPR036569">
    <property type="entry name" value="RpiB_LacA_LacB_sf"/>
</dbReference>
<feature type="active site" description="Proton donor" evidence="3">
    <location>
        <position position="101"/>
    </location>
</feature>
<evidence type="ECO:0000256" key="2">
    <source>
        <dbReference type="ARBA" id="ARBA00023235"/>
    </source>
</evidence>
<dbReference type="SUPFAM" id="SSF89623">
    <property type="entry name" value="Ribose/Galactose isomerase RpiB/AlsB"/>
    <property type="match status" value="1"/>
</dbReference>
<feature type="binding site" evidence="4">
    <location>
        <begin position="11"/>
        <end position="12"/>
    </location>
    <ligand>
        <name>D-ribulose 5-phosphate</name>
        <dbReference type="ChEBI" id="CHEBI:58121"/>
    </ligand>
</feature>
<dbReference type="EC" id="5.3.1.6" evidence="5"/>
<reference evidence="5" key="1">
    <citation type="submission" date="2020-10" db="EMBL/GenBank/DDBJ databases">
        <authorList>
            <person name="Gilroy R."/>
        </authorList>
    </citation>
    <scope>NUCLEOTIDE SEQUENCE</scope>
    <source>
        <strain evidence="5">CHK152-2871</strain>
    </source>
</reference>
<dbReference type="NCBIfam" id="TIGR00689">
    <property type="entry name" value="rpiB_lacA_lacB"/>
    <property type="match status" value="1"/>
</dbReference>
<feature type="binding site" evidence="4">
    <location>
        <position position="102"/>
    </location>
    <ligand>
        <name>D-ribulose 5-phosphate</name>
        <dbReference type="ChEBI" id="CHEBI:58121"/>
    </ligand>
</feature>
<evidence type="ECO:0000256" key="3">
    <source>
        <dbReference type="PIRSR" id="PIRSR005384-1"/>
    </source>
</evidence>
<dbReference type="InterPro" id="IPR051812">
    <property type="entry name" value="SPI_LacAB/RpiB"/>
</dbReference>